<dbReference type="EMBL" id="CM044703">
    <property type="protein sequence ID" value="KAI5671985.1"/>
    <property type="molecule type" value="Genomic_DNA"/>
</dbReference>
<gene>
    <name evidence="1" type="ORF">M9H77_12349</name>
</gene>
<evidence type="ECO:0000313" key="2">
    <source>
        <dbReference type="Proteomes" id="UP001060085"/>
    </source>
</evidence>
<keyword evidence="2" id="KW-1185">Reference proteome</keyword>
<reference evidence="2" key="1">
    <citation type="journal article" date="2023" name="Nat. Plants">
        <title>Single-cell RNA sequencing provides a high-resolution roadmap for understanding the multicellular compartmentation of specialized metabolism.</title>
        <authorList>
            <person name="Sun S."/>
            <person name="Shen X."/>
            <person name="Li Y."/>
            <person name="Li Y."/>
            <person name="Wang S."/>
            <person name="Li R."/>
            <person name="Zhang H."/>
            <person name="Shen G."/>
            <person name="Guo B."/>
            <person name="Wei J."/>
            <person name="Xu J."/>
            <person name="St-Pierre B."/>
            <person name="Chen S."/>
            <person name="Sun C."/>
        </authorList>
    </citation>
    <scope>NUCLEOTIDE SEQUENCE [LARGE SCALE GENOMIC DNA]</scope>
</reference>
<comment type="caution">
    <text evidence="1">The sequence shown here is derived from an EMBL/GenBank/DDBJ whole genome shotgun (WGS) entry which is preliminary data.</text>
</comment>
<protein>
    <submittedName>
        <fullName evidence="1">Uncharacterized protein</fullName>
    </submittedName>
</protein>
<name>A0ACC0BH78_CATRO</name>
<sequence>MSSNFGIKIYLKRVKTRAFAERNETNREETTKVAKCWNYYTIRIRVVAFPKLSWSGKLGFPSLESRERTKFQNIFRTFIIRSNSRDVVCTRALLFQELDNSGAFLALLYW</sequence>
<dbReference type="Proteomes" id="UP001060085">
    <property type="component" value="Linkage Group LG03"/>
</dbReference>
<proteinExistence type="predicted"/>
<organism evidence="1 2">
    <name type="scientific">Catharanthus roseus</name>
    <name type="common">Madagascar periwinkle</name>
    <name type="synonym">Vinca rosea</name>
    <dbReference type="NCBI Taxonomy" id="4058"/>
    <lineage>
        <taxon>Eukaryota</taxon>
        <taxon>Viridiplantae</taxon>
        <taxon>Streptophyta</taxon>
        <taxon>Embryophyta</taxon>
        <taxon>Tracheophyta</taxon>
        <taxon>Spermatophyta</taxon>
        <taxon>Magnoliopsida</taxon>
        <taxon>eudicotyledons</taxon>
        <taxon>Gunneridae</taxon>
        <taxon>Pentapetalae</taxon>
        <taxon>asterids</taxon>
        <taxon>lamiids</taxon>
        <taxon>Gentianales</taxon>
        <taxon>Apocynaceae</taxon>
        <taxon>Rauvolfioideae</taxon>
        <taxon>Vinceae</taxon>
        <taxon>Catharanthinae</taxon>
        <taxon>Catharanthus</taxon>
    </lineage>
</organism>
<accession>A0ACC0BH78</accession>
<evidence type="ECO:0000313" key="1">
    <source>
        <dbReference type="EMBL" id="KAI5671985.1"/>
    </source>
</evidence>